<dbReference type="InterPro" id="IPR050194">
    <property type="entry name" value="Glycosyltransferase_grp1"/>
</dbReference>
<protein>
    <submittedName>
        <fullName evidence="3">Capsular polysaccharide biosynthesis protein</fullName>
    </submittedName>
</protein>
<evidence type="ECO:0000259" key="1">
    <source>
        <dbReference type="Pfam" id="PF00534"/>
    </source>
</evidence>
<keyword evidence="4" id="KW-1185">Reference proteome</keyword>
<dbReference type="GO" id="GO:0016757">
    <property type="term" value="F:glycosyltransferase activity"/>
    <property type="evidence" value="ECO:0007669"/>
    <property type="project" value="InterPro"/>
</dbReference>
<gene>
    <name evidence="3" type="ORF">ULMA_17980</name>
</gene>
<dbReference type="SUPFAM" id="SSF53756">
    <property type="entry name" value="UDP-Glycosyltransferase/glycogen phosphorylase"/>
    <property type="match status" value="1"/>
</dbReference>
<name>A0A5J4J127_9FLAO</name>
<dbReference type="EMBL" id="BKCG01000004">
    <property type="protein sequence ID" value="GER59690.1"/>
    <property type="molecule type" value="Genomic_DNA"/>
</dbReference>
<dbReference type="InterPro" id="IPR001296">
    <property type="entry name" value="Glyco_trans_1"/>
</dbReference>
<dbReference type="AlphaFoldDB" id="A0A5J4J127"/>
<dbReference type="RefSeq" id="WP_151674146.1">
    <property type="nucleotide sequence ID" value="NZ_BKCG01000004.1"/>
</dbReference>
<sequence length="375" mass="42615">MNIVFISNEYPTWAPGGKGTFVQTFARELVKDGHTAIVLGIGEDSKKVILEDNGVQLIRLPKPISPVARYIENFIRINKELKRIQKTTAIDIVETSELDCAYLSKNASYKKVIRLHGGHHFFAEAEKRDIDPIKGKREKKSFKNADAFIAVSNYVKTHTEKYITYGTKPLKIINNPIDTALTIPDVSVTENRVLFAGTICEKKGVFELVEAFQLVKDKYPKMHLDLYGRDWLYPNGDSFIDALKKKYSASYFENVHFHGAISRTELNIKYASALFCIFPSHMETQGLVTLEAMLLEKPVVFSQYGPGPETIQHMHTGLLCDVYDPVDIAEKMLWCIENKKAANSLGKKGRQQVMQKFEKHKIVEENTAFYKSLIN</sequence>
<evidence type="ECO:0000259" key="2">
    <source>
        <dbReference type="Pfam" id="PF13439"/>
    </source>
</evidence>
<dbReference type="Proteomes" id="UP000326509">
    <property type="component" value="Unassembled WGS sequence"/>
</dbReference>
<dbReference type="PANTHER" id="PTHR45947:SF3">
    <property type="entry name" value="SULFOQUINOVOSYL TRANSFERASE SQD2"/>
    <property type="match status" value="1"/>
</dbReference>
<comment type="caution">
    <text evidence="3">The sequence shown here is derived from an EMBL/GenBank/DDBJ whole genome shotgun (WGS) entry which is preliminary data.</text>
</comment>
<feature type="domain" description="Glycosyl transferase family 1" evidence="1">
    <location>
        <begin position="189"/>
        <end position="351"/>
    </location>
</feature>
<dbReference type="PANTHER" id="PTHR45947">
    <property type="entry name" value="SULFOQUINOVOSYL TRANSFERASE SQD2"/>
    <property type="match status" value="1"/>
</dbReference>
<dbReference type="Pfam" id="PF00534">
    <property type="entry name" value="Glycos_transf_1"/>
    <property type="match status" value="1"/>
</dbReference>
<proteinExistence type="predicted"/>
<dbReference type="Gene3D" id="3.40.50.2000">
    <property type="entry name" value="Glycogen Phosphorylase B"/>
    <property type="match status" value="2"/>
</dbReference>
<dbReference type="CDD" id="cd03801">
    <property type="entry name" value="GT4_PimA-like"/>
    <property type="match status" value="1"/>
</dbReference>
<feature type="domain" description="Glycosyltransferase subfamily 4-like N-terminal" evidence="2">
    <location>
        <begin position="15"/>
        <end position="180"/>
    </location>
</feature>
<reference evidence="3 4" key="1">
    <citation type="submission" date="2019-08" db="EMBL/GenBank/DDBJ databases">
        <title>Draft genome sequence of Ulvibacter marinus type strain NBRC 109484.</title>
        <authorList>
            <person name="Kawano K."/>
            <person name="Ushijima N."/>
            <person name="Kihara M."/>
            <person name="Itoh H."/>
        </authorList>
    </citation>
    <scope>NUCLEOTIDE SEQUENCE [LARGE SCALE GENOMIC DNA]</scope>
    <source>
        <strain evidence="3 4">NBRC 109484</strain>
    </source>
</reference>
<evidence type="ECO:0000313" key="4">
    <source>
        <dbReference type="Proteomes" id="UP000326509"/>
    </source>
</evidence>
<organism evidence="3 4">
    <name type="scientific">Patiriisocius marinus</name>
    <dbReference type="NCBI Taxonomy" id="1397112"/>
    <lineage>
        <taxon>Bacteria</taxon>
        <taxon>Pseudomonadati</taxon>
        <taxon>Bacteroidota</taxon>
        <taxon>Flavobacteriia</taxon>
        <taxon>Flavobacteriales</taxon>
        <taxon>Flavobacteriaceae</taxon>
        <taxon>Patiriisocius</taxon>
    </lineage>
</organism>
<dbReference type="OrthoDB" id="502646at2"/>
<dbReference type="InterPro" id="IPR028098">
    <property type="entry name" value="Glyco_trans_4-like_N"/>
</dbReference>
<evidence type="ECO:0000313" key="3">
    <source>
        <dbReference type="EMBL" id="GER59690.1"/>
    </source>
</evidence>
<accession>A0A5J4J127</accession>
<dbReference type="Pfam" id="PF13439">
    <property type="entry name" value="Glyco_transf_4"/>
    <property type="match status" value="1"/>
</dbReference>